<gene>
    <name evidence="14" type="ORF">MARI151_60071</name>
</gene>
<dbReference type="Gene3D" id="1.10.390.10">
    <property type="entry name" value="Neutral Protease Domain 2"/>
    <property type="match status" value="1"/>
</dbReference>
<evidence type="ECO:0000256" key="9">
    <source>
        <dbReference type="ARBA" id="ARBA00022801"/>
    </source>
</evidence>
<name>A0A653WAM2_9FLAO</name>
<dbReference type="InterPro" id="IPR027268">
    <property type="entry name" value="Peptidase_M4/M1_CTD_sf"/>
</dbReference>
<evidence type="ECO:0000259" key="13">
    <source>
        <dbReference type="Pfam" id="PF17900"/>
    </source>
</evidence>
<dbReference type="SUPFAM" id="SSF48371">
    <property type="entry name" value="ARM repeat"/>
    <property type="match status" value="1"/>
</dbReference>
<dbReference type="InterPro" id="IPR050344">
    <property type="entry name" value="Peptidase_M1_aminopeptidases"/>
</dbReference>
<sequence length="695" mass="81748">MKKIVLAFVLCFCFYSYGQHQDRVDFIKAKVCLSPVPKEKTIKGGVIYRFNVLQNVDSIFLDAKNIDFSKVELDGKKIDFIAKENIISITHKFEKGESHKLLLEYEAKPKQTVYFIGWDDDVEGNEQIWTQGQGKYTSHWLPSFDDMEEKVEFDLTIEADKKYQVIANGNLLLKTNNDGEDPIWLFDMKKPMSSYLLAFAMGKYDKQVLTSESGVTIENYYYLNDNLKVEPTYRYTKRIFDFFENEIGVAYPWQNYKQVPVHDFLYAGMENTSATFFSDAYFIDSTSFIDRNYVNINAHELAHQWFGNLVTEKNSEHHWLHEGFATYFAYLAEKEIFGDDYFYWKLFETAKVLSDISEKGEGESLLNPKASSLTFYEKGAWALAMLKDEVGEDDFKEGIKTYLNKYKFQNVTVSDFIVEMELASGKDLGEFREVWLVNETFNFEIAKAYLEKSNRFLKHFFEFQEEIDATDVLDDEKLKLMWHSETPWQFKSQIIKDYISQISDSSLKKILANEKSIKIRQSIATSKKNIPEDLRSYFESLLEDESYSTKEVMLFRLWDAYPDNRKLYLDQTKDINGHPNKNVRLLWLTLALFTPDYNSTESINYHRELVSYTDAKYNPEIRQTAFQYLFEIKALNDEAYANLIKATNHHSWQFRNYARRLLDTLWGDEEQKKEIEKVANQLNSSDLRYLKTKLN</sequence>
<evidence type="ECO:0000256" key="4">
    <source>
        <dbReference type="ARBA" id="ARBA00012564"/>
    </source>
</evidence>
<organism evidence="14 15">
    <name type="scientific">Maribacter litoralis</name>
    <dbReference type="NCBI Taxonomy" id="2059726"/>
    <lineage>
        <taxon>Bacteria</taxon>
        <taxon>Pseudomonadati</taxon>
        <taxon>Bacteroidota</taxon>
        <taxon>Flavobacteriia</taxon>
        <taxon>Flavobacteriales</taxon>
        <taxon>Flavobacteriaceae</taxon>
        <taxon>Maribacter</taxon>
    </lineage>
</organism>
<evidence type="ECO:0000256" key="2">
    <source>
        <dbReference type="ARBA" id="ARBA00001947"/>
    </source>
</evidence>
<comment type="similarity">
    <text evidence="3">Belongs to the peptidase M1 family.</text>
</comment>
<evidence type="ECO:0000256" key="6">
    <source>
        <dbReference type="ARBA" id="ARBA00022438"/>
    </source>
</evidence>
<dbReference type="PRINTS" id="PR00756">
    <property type="entry name" value="ALADIPTASE"/>
</dbReference>
<dbReference type="RefSeq" id="WP_159303759.1">
    <property type="nucleotide sequence ID" value="NZ_LR733271.1"/>
</dbReference>
<dbReference type="EC" id="3.4.11.2" evidence="4"/>
<evidence type="ECO:0000313" key="15">
    <source>
        <dbReference type="Proteomes" id="UP000430202"/>
    </source>
</evidence>
<dbReference type="GO" id="GO:0005737">
    <property type="term" value="C:cytoplasm"/>
    <property type="evidence" value="ECO:0007669"/>
    <property type="project" value="TreeGrafter"/>
</dbReference>
<dbReference type="CDD" id="cd09603">
    <property type="entry name" value="M1_APN_like"/>
    <property type="match status" value="1"/>
</dbReference>
<dbReference type="InterPro" id="IPR042097">
    <property type="entry name" value="Aminopeptidase_N-like_N_sf"/>
</dbReference>
<evidence type="ECO:0000256" key="11">
    <source>
        <dbReference type="ARBA" id="ARBA00023049"/>
    </source>
</evidence>
<keyword evidence="7" id="KW-0645">Protease</keyword>
<dbReference type="InterPro" id="IPR001930">
    <property type="entry name" value="Peptidase_M1"/>
</dbReference>
<dbReference type="GO" id="GO:0043171">
    <property type="term" value="P:peptide catabolic process"/>
    <property type="evidence" value="ECO:0007669"/>
    <property type="project" value="TreeGrafter"/>
</dbReference>
<comment type="catalytic activity">
    <reaction evidence="1">
        <text>Release of an N-terminal amino acid, Xaa-|-Yaa- from a peptide, amide or arylamide. Xaa is preferably Ala, but may be most amino acids including Pro (slow action). When a terminal hydrophobic residue is followed by a prolyl residue, the two may be released as an intact Xaa-Pro dipeptide.</text>
        <dbReference type="EC" id="3.4.11.2"/>
    </reaction>
</comment>
<dbReference type="GO" id="GO:0016020">
    <property type="term" value="C:membrane"/>
    <property type="evidence" value="ECO:0007669"/>
    <property type="project" value="TreeGrafter"/>
</dbReference>
<comment type="cofactor">
    <cofactor evidence="2">
        <name>Zn(2+)</name>
        <dbReference type="ChEBI" id="CHEBI:29105"/>
    </cofactor>
</comment>
<evidence type="ECO:0000256" key="5">
    <source>
        <dbReference type="ARBA" id="ARBA00015611"/>
    </source>
</evidence>
<accession>A0A653WAM2</accession>
<keyword evidence="15" id="KW-1185">Reference proteome</keyword>
<dbReference type="Pfam" id="PF17900">
    <property type="entry name" value="Peptidase_M1_N"/>
    <property type="match status" value="1"/>
</dbReference>
<evidence type="ECO:0000256" key="10">
    <source>
        <dbReference type="ARBA" id="ARBA00022833"/>
    </source>
</evidence>
<dbReference type="GO" id="GO:0006508">
    <property type="term" value="P:proteolysis"/>
    <property type="evidence" value="ECO:0007669"/>
    <property type="project" value="UniProtKB-KW"/>
</dbReference>
<evidence type="ECO:0000313" key="14">
    <source>
        <dbReference type="EMBL" id="VXC11053.1"/>
    </source>
</evidence>
<reference evidence="14 15" key="1">
    <citation type="submission" date="2019-10" db="EMBL/GenBank/DDBJ databases">
        <authorList>
            <person name="Karimi E."/>
        </authorList>
    </citation>
    <scope>NUCLEOTIDE SEQUENCE [LARGE SCALE GENOMIC DNA]</scope>
    <source>
        <strain evidence="14">Maribacter sp. 151</strain>
    </source>
</reference>
<evidence type="ECO:0000256" key="1">
    <source>
        <dbReference type="ARBA" id="ARBA00000098"/>
    </source>
</evidence>
<keyword evidence="6 14" id="KW-0031">Aminopeptidase</keyword>
<keyword evidence="10" id="KW-0862">Zinc</keyword>
<evidence type="ECO:0000256" key="7">
    <source>
        <dbReference type="ARBA" id="ARBA00022670"/>
    </source>
</evidence>
<dbReference type="Pfam" id="PF01433">
    <property type="entry name" value="Peptidase_M1"/>
    <property type="match status" value="1"/>
</dbReference>
<dbReference type="InterPro" id="IPR014782">
    <property type="entry name" value="Peptidase_M1_dom"/>
</dbReference>
<dbReference type="GO" id="GO:0008270">
    <property type="term" value="F:zinc ion binding"/>
    <property type="evidence" value="ECO:0007669"/>
    <property type="project" value="InterPro"/>
</dbReference>
<dbReference type="GO" id="GO:0016285">
    <property type="term" value="F:alanyl aminopeptidase activity"/>
    <property type="evidence" value="ECO:0007669"/>
    <property type="project" value="UniProtKB-EC"/>
</dbReference>
<dbReference type="Gene3D" id="2.60.40.1730">
    <property type="entry name" value="tricorn interacting facor f3 domain"/>
    <property type="match status" value="1"/>
</dbReference>
<dbReference type="SUPFAM" id="SSF63737">
    <property type="entry name" value="Leukotriene A4 hydrolase N-terminal domain"/>
    <property type="match status" value="1"/>
</dbReference>
<feature type="domain" description="Peptidase M1 membrane alanine aminopeptidase" evidence="12">
    <location>
        <begin position="235"/>
        <end position="435"/>
    </location>
</feature>
<dbReference type="PANTHER" id="PTHR11533">
    <property type="entry name" value="PROTEASE M1 ZINC METALLOPROTEASE"/>
    <property type="match status" value="1"/>
</dbReference>
<keyword evidence="9" id="KW-0378">Hydrolase</keyword>
<dbReference type="GO" id="GO:0005615">
    <property type="term" value="C:extracellular space"/>
    <property type="evidence" value="ECO:0007669"/>
    <property type="project" value="TreeGrafter"/>
</dbReference>
<feature type="domain" description="Aminopeptidase N-like N-terminal" evidence="13">
    <location>
        <begin position="30"/>
        <end position="196"/>
    </location>
</feature>
<dbReference type="PANTHER" id="PTHR11533:SF174">
    <property type="entry name" value="PUROMYCIN-SENSITIVE AMINOPEPTIDASE-RELATED"/>
    <property type="match status" value="1"/>
</dbReference>
<keyword evidence="11" id="KW-0482">Metalloprotease</keyword>
<dbReference type="AlphaFoldDB" id="A0A653WAM2"/>
<evidence type="ECO:0000256" key="8">
    <source>
        <dbReference type="ARBA" id="ARBA00022723"/>
    </source>
</evidence>
<dbReference type="SUPFAM" id="SSF55486">
    <property type="entry name" value="Metalloproteases ('zincins'), catalytic domain"/>
    <property type="match status" value="1"/>
</dbReference>
<protein>
    <recommendedName>
        <fullName evidence="5">Aminopeptidase N</fullName>
        <ecNumber evidence="4">3.4.11.2</ecNumber>
    </recommendedName>
</protein>
<dbReference type="GO" id="GO:0042277">
    <property type="term" value="F:peptide binding"/>
    <property type="evidence" value="ECO:0007669"/>
    <property type="project" value="TreeGrafter"/>
</dbReference>
<proteinExistence type="inferred from homology"/>
<dbReference type="InterPro" id="IPR016024">
    <property type="entry name" value="ARM-type_fold"/>
</dbReference>
<evidence type="ECO:0000256" key="3">
    <source>
        <dbReference type="ARBA" id="ARBA00010136"/>
    </source>
</evidence>
<dbReference type="EMBL" id="CABWLR010000006">
    <property type="protein sequence ID" value="VXC11053.1"/>
    <property type="molecule type" value="Genomic_DNA"/>
</dbReference>
<evidence type="ECO:0000259" key="12">
    <source>
        <dbReference type="Pfam" id="PF01433"/>
    </source>
</evidence>
<dbReference type="Proteomes" id="UP000430202">
    <property type="component" value="Unassembled WGS sequence"/>
</dbReference>
<keyword evidence="8" id="KW-0479">Metal-binding</keyword>
<dbReference type="InterPro" id="IPR045357">
    <property type="entry name" value="Aminopeptidase_N-like_N"/>
</dbReference>
<dbReference type="GO" id="GO:0070006">
    <property type="term" value="F:metalloaminopeptidase activity"/>
    <property type="evidence" value="ECO:0007669"/>
    <property type="project" value="TreeGrafter"/>
</dbReference>